<sequence>MRDAAEARSASFPNFRYSHFTALSPPVGQRSNSTQVLACKVAALAGPRGCLSRDADRASSATVTRLLGGRRQKGRLVAHRSATLILICNPLPAVARRMRRTLHSQASQDPVRLVSPPEESARRWVNEVIFSNAGLVGSAQGVDGYISWVGDPGAVSHS</sequence>
<dbReference type="EMBL" id="KZ857505">
    <property type="protein sequence ID" value="RDX41664.1"/>
    <property type="molecule type" value="Genomic_DNA"/>
</dbReference>
<reference evidence="1 2" key="1">
    <citation type="journal article" date="2018" name="Biotechnol. Biofuels">
        <title>Integrative visual omics of the white-rot fungus Polyporus brumalis exposes the biotechnological potential of its oxidative enzymes for delignifying raw plant biomass.</title>
        <authorList>
            <person name="Miyauchi S."/>
            <person name="Rancon A."/>
            <person name="Drula E."/>
            <person name="Hage H."/>
            <person name="Chaduli D."/>
            <person name="Favel A."/>
            <person name="Grisel S."/>
            <person name="Henrissat B."/>
            <person name="Herpoel-Gimbert I."/>
            <person name="Ruiz-Duenas F.J."/>
            <person name="Chevret D."/>
            <person name="Hainaut M."/>
            <person name="Lin J."/>
            <person name="Wang M."/>
            <person name="Pangilinan J."/>
            <person name="Lipzen A."/>
            <person name="Lesage-Meessen L."/>
            <person name="Navarro D."/>
            <person name="Riley R."/>
            <person name="Grigoriev I.V."/>
            <person name="Zhou S."/>
            <person name="Raouche S."/>
            <person name="Rosso M.N."/>
        </authorList>
    </citation>
    <scope>NUCLEOTIDE SEQUENCE [LARGE SCALE GENOMIC DNA]</scope>
    <source>
        <strain evidence="1 2">BRFM 1820</strain>
    </source>
</reference>
<proteinExistence type="predicted"/>
<dbReference type="AlphaFoldDB" id="A0A371CMZ9"/>
<protein>
    <submittedName>
        <fullName evidence="1">Uncharacterized protein</fullName>
    </submittedName>
</protein>
<keyword evidence="2" id="KW-1185">Reference proteome</keyword>
<name>A0A371CMZ9_9APHY</name>
<accession>A0A371CMZ9</accession>
<organism evidence="1 2">
    <name type="scientific">Lentinus brumalis</name>
    <dbReference type="NCBI Taxonomy" id="2498619"/>
    <lineage>
        <taxon>Eukaryota</taxon>
        <taxon>Fungi</taxon>
        <taxon>Dikarya</taxon>
        <taxon>Basidiomycota</taxon>
        <taxon>Agaricomycotina</taxon>
        <taxon>Agaricomycetes</taxon>
        <taxon>Polyporales</taxon>
        <taxon>Polyporaceae</taxon>
        <taxon>Lentinus</taxon>
    </lineage>
</organism>
<evidence type="ECO:0000313" key="2">
    <source>
        <dbReference type="Proteomes" id="UP000256964"/>
    </source>
</evidence>
<evidence type="ECO:0000313" key="1">
    <source>
        <dbReference type="EMBL" id="RDX41664.1"/>
    </source>
</evidence>
<gene>
    <name evidence="1" type="ORF">OH76DRAFT_186318</name>
</gene>
<dbReference type="Proteomes" id="UP000256964">
    <property type="component" value="Unassembled WGS sequence"/>
</dbReference>